<dbReference type="AlphaFoldDB" id="A0A1S8DKN2"/>
<dbReference type="Gene3D" id="3.40.50.2000">
    <property type="entry name" value="Glycogen Phosphorylase B"/>
    <property type="match status" value="2"/>
</dbReference>
<sequence>MSTGKKILQIQLRYNVNESDLAEQVVAALVAHDVNVTTLFLRGRPDEGMPVSKAQRSCYFNCRPADLKGFRRWLVIFRLYLFCRAQGFDAVVAHRFKPISMMMWLSQVFRSTVFVGVEHGIGDYDRAFRRLEAAALISRRWKMVGVSRAVTSYLRNKVNAFNGVNTITINNAIDIDRAKSIMLSPGDARRALAVPENKLVIGCIGRLVPVKGHATLIQAFARIAKDYQDALIVIIGEGRSRSDLEELVEKHDLQQRVILLGARDDALMYVKAFDVFAMPSFSEGLPLALLEALAGARPVIGSDIDSLKSILEDSGGLQFKVGDHVDLAEKLVELVQMSPVQRSDLGAAGHDYLCRMHGIDEFRSNYRNLIFSMIQDFGKSRDE</sequence>
<reference evidence="3 4" key="1">
    <citation type="submission" date="2017-01" db="EMBL/GenBank/DDBJ databases">
        <title>Draft genome sequence of Pseudomonas pachastrellae type strain CCUG 46540T from a deep sea.</title>
        <authorList>
            <person name="Gomila M."/>
            <person name="Mulet M."/>
            <person name="Lalucat J."/>
            <person name="Garcia-Valdes E."/>
        </authorList>
    </citation>
    <scope>NUCLEOTIDE SEQUENCE [LARGE SCALE GENOMIC DNA]</scope>
    <source>
        <strain evidence="3 4">CCUG 46540</strain>
    </source>
</reference>
<dbReference type="InterPro" id="IPR001296">
    <property type="entry name" value="Glyco_trans_1"/>
</dbReference>
<dbReference type="Proteomes" id="UP000242847">
    <property type="component" value="Unassembled WGS sequence"/>
</dbReference>
<dbReference type="RefSeq" id="WP_083725426.1">
    <property type="nucleotide sequence ID" value="NZ_FOUD01000012.1"/>
</dbReference>
<dbReference type="Pfam" id="PF13439">
    <property type="entry name" value="Glyco_transf_4"/>
    <property type="match status" value="1"/>
</dbReference>
<dbReference type="SUPFAM" id="SSF53756">
    <property type="entry name" value="UDP-Glycosyltransferase/glycogen phosphorylase"/>
    <property type="match status" value="1"/>
</dbReference>
<gene>
    <name evidence="3" type="ORF">BXT89_05250</name>
</gene>
<dbReference type="OrthoDB" id="6713459at2"/>
<accession>A0A1S8DKN2</accession>
<dbReference type="EMBL" id="MUBC01000008">
    <property type="protein sequence ID" value="ONM44927.1"/>
    <property type="molecule type" value="Genomic_DNA"/>
</dbReference>
<evidence type="ECO:0000259" key="1">
    <source>
        <dbReference type="Pfam" id="PF00534"/>
    </source>
</evidence>
<evidence type="ECO:0000313" key="3">
    <source>
        <dbReference type="EMBL" id="ONM44927.1"/>
    </source>
</evidence>
<dbReference type="GO" id="GO:1901135">
    <property type="term" value="P:carbohydrate derivative metabolic process"/>
    <property type="evidence" value="ECO:0007669"/>
    <property type="project" value="UniProtKB-ARBA"/>
</dbReference>
<dbReference type="InterPro" id="IPR028098">
    <property type="entry name" value="Glyco_trans_4-like_N"/>
</dbReference>
<keyword evidence="4" id="KW-1185">Reference proteome</keyword>
<comment type="caution">
    <text evidence="3">The sequence shown here is derived from an EMBL/GenBank/DDBJ whole genome shotgun (WGS) entry which is preliminary data.</text>
</comment>
<dbReference type="PANTHER" id="PTHR12526">
    <property type="entry name" value="GLYCOSYLTRANSFERASE"/>
    <property type="match status" value="1"/>
</dbReference>
<proteinExistence type="predicted"/>
<organism evidence="3 4">
    <name type="scientific">Halopseudomonas pachastrellae</name>
    <dbReference type="NCBI Taxonomy" id="254161"/>
    <lineage>
        <taxon>Bacteria</taxon>
        <taxon>Pseudomonadati</taxon>
        <taxon>Pseudomonadota</taxon>
        <taxon>Gammaproteobacteria</taxon>
        <taxon>Pseudomonadales</taxon>
        <taxon>Pseudomonadaceae</taxon>
        <taxon>Halopseudomonas</taxon>
    </lineage>
</organism>
<evidence type="ECO:0000313" key="4">
    <source>
        <dbReference type="Proteomes" id="UP000242847"/>
    </source>
</evidence>
<dbReference type="Pfam" id="PF00534">
    <property type="entry name" value="Glycos_transf_1"/>
    <property type="match status" value="1"/>
</dbReference>
<name>A0A1S8DKN2_9GAMM</name>
<feature type="domain" description="Glycosyltransferase subfamily 4-like N-terminal" evidence="2">
    <location>
        <begin position="24"/>
        <end position="177"/>
    </location>
</feature>
<protein>
    <recommendedName>
        <fullName evidence="5">Glycosyltransferase</fullName>
    </recommendedName>
</protein>
<evidence type="ECO:0008006" key="5">
    <source>
        <dbReference type="Google" id="ProtNLM"/>
    </source>
</evidence>
<dbReference type="GO" id="GO:0016757">
    <property type="term" value="F:glycosyltransferase activity"/>
    <property type="evidence" value="ECO:0007669"/>
    <property type="project" value="InterPro"/>
</dbReference>
<feature type="domain" description="Glycosyl transferase family 1" evidence="1">
    <location>
        <begin position="189"/>
        <end position="342"/>
    </location>
</feature>
<evidence type="ECO:0000259" key="2">
    <source>
        <dbReference type="Pfam" id="PF13439"/>
    </source>
</evidence>